<evidence type="ECO:0000313" key="2">
    <source>
        <dbReference type="EMBL" id="CAB4721973.1"/>
    </source>
</evidence>
<accession>A0A6J6RIM0</accession>
<organism evidence="2">
    <name type="scientific">freshwater metagenome</name>
    <dbReference type="NCBI Taxonomy" id="449393"/>
    <lineage>
        <taxon>unclassified sequences</taxon>
        <taxon>metagenomes</taxon>
        <taxon>ecological metagenomes</taxon>
    </lineage>
</organism>
<name>A0A6J6RIM0_9ZZZZ</name>
<reference evidence="2" key="1">
    <citation type="submission" date="2020-05" db="EMBL/GenBank/DDBJ databases">
        <authorList>
            <person name="Chiriac C."/>
            <person name="Salcher M."/>
            <person name="Ghai R."/>
            <person name="Kavagutti S V."/>
        </authorList>
    </citation>
    <scope>NUCLEOTIDE SEQUENCE</scope>
</reference>
<dbReference type="EMBL" id="CAEZXR010000272">
    <property type="protein sequence ID" value="CAB4721973.1"/>
    <property type="molecule type" value="Genomic_DNA"/>
</dbReference>
<dbReference type="AlphaFoldDB" id="A0A6J6RIM0"/>
<gene>
    <name evidence="2" type="ORF">UFOPK2579_02046</name>
</gene>
<sequence>MSQSEHESTGISDDQLPADVVPADDNPLAEGLPPGETEGDLLHDGKPTDPPEGEDRDTED</sequence>
<feature type="compositionally biased region" description="Acidic residues" evidence="1">
    <location>
        <begin position="51"/>
        <end position="60"/>
    </location>
</feature>
<proteinExistence type="predicted"/>
<evidence type="ECO:0000256" key="1">
    <source>
        <dbReference type="SAM" id="MobiDB-lite"/>
    </source>
</evidence>
<feature type="compositionally biased region" description="Basic and acidic residues" evidence="1">
    <location>
        <begin position="40"/>
        <end position="49"/>
    </location>
</feature>
<feature type="region of interest" description="Disordered" evidence="1">
    <location>
        <begin position="1"/>
        <end position="60"/>
    </location>
</feature>
<protein>
    <submittedName>
        <fullName evidence="2">Unannotated protein</fullName>
    </submittedName>
</protein>